<dbReference type="AlphaFoldDB" id="A0A7Y6IVD6"/>
<evidence type="ECO:0008006" key="4">
    <source>
        <dbReference type="Google" id="ProtNLM"/>
    </source>
</evidence>
<dbReference type="Proteomes" id="UP000546126">
    <property type="component" value="Unassembled WGS sequence"/>
</dbReference>
<reference evidence="2 3" key="1">
    <citation type="submission" date="2020-06" db="EMBL/GenBank/DDBJ databases">
        <authorList>
            <person name="Chanama M."/>
        </authorList>
    </citation>
    <scope>NUCLEOTIDE SEQUENCE [LARGE SCALE GENOMIC DNA]</scope>
    <source>
        <strain evidence="2 3">TBRC6557</strain>
    </source>
</reference>
<proteinExistence type="predicted"/>
<evidence type="ECO:0000313" key="2">
    <source>
        <dbReference type="EMBL" id="NUW44995.1"/>
    </source>
</evidence>
<comment type="caution">
    <text evidence="2">The sequence shown here is derived from an EMBL/GenBank/DDBJ whole genome shotgun (WGS) entry which is preliminary data.</text>
</comment>
<dbReference type="RefSeq" id="WP_175604471.1">
    <property type="nucleotide sequence ID" value="NZ_JABWGO010000010.1"/>
</dbReference>
<name>A0A7Y6IVD6_9ACTN</name>
<evidence type="ECO:0000256" key="1">
    <source>
        <dbReference type="SAM" id="MobiDB-lite"/>
    </source>
</evidence>
<feature type="region of interest" description="Disordered" evidence="1">
    <location>
        <begin position="115"/>
        <end position="138"/>
    </location>
</feature>
<gene>
    <name evidence="2" type="ORF">HT134_33455</name>
</gene>
<dbReference type="EMBL" id="JABWGO010000010">
    <property type="protein sequence ID" value="NUW44995.1"/>
    <property type="molecule type" value="Genomic_DNA"/>
</dbReference>
<keyword evidence="3" id="KW-1185">Reference proteome</keyword>
<accession>A0A7Y6IVD6</accession>
<organism evidence="2 3">
    <name type="scientific">Nonomuraea rhodomycinica</name>
    <dbReference type="NCBI Taxonomy" id="1712872"/>
    <lineage>
        <taxon>Bacteria</taxon>
        <taxon>Bacillati</taxon>
        <taxon>Actinomycetota</taxon>
        <taxon>Actinomycetes</taxon>
        <taxon>Streptosporangiales</taxon>
        <taxon>Streptosporangiaceae</taxon>
        <taxon>Nonomuraea</taxon>
    </lineage>
</organism>
<protein>
    <recommendedName>
        <fullName evidence="4">Streptomycin 6-kinase</fullName>
    </recommendedName>
</protein>
<evidence type="ECO:0000313" key="3">
    <source>
        <dbReference type="Proteomes" id="UP000546126"/>
    </source>
</evidence>
<sequence length="197" mass="21567">MTVPDSFRSWGRWQREGEAGRLWLAALPGIVSEHCARWDLTVDGDPMHGDNGLAVPVSRGDEPLVLKVSWPDESVPDQVAALRVWNGRGMVLLVDADVSSGALLLERLDHQWGGGGPALPHPRARHRARAGRGDGGRPAGTRRLRWCLDALIDAAEMSRPRACAWAVLRSVDHWLWGLDAGLTEDPVRCAGIVQRLT</sequence>